<reference evidence="3" key="1">
    <citation type="submission" date="2018-06" db="EMBL/GenBank/DDBJ databases">
        <authorList>
            <person name="Zhirakovskaya E."/>
        </authorList>
    </citation>
    <scope>NUCLEOTIDE SEQUENCE</scope>
</reference>
<organism evidence="3">
    <name type="scientific">hydrothermal vent metagenome</name>
    <dbReference type="NCBI Taxonomy" id="652676"/>
    <lineage>
        <taxon>unclassified sequences</taxon>
        <taxon>metagenomes</taxon>
        <taxon>ecological metagenomes</taxon>
    </lineage>
</organism>
<dbReference type="GO" id="GO:0016758">
    <property type="term" value="F:hexosyltransferase activity"/>
    <property type="evidence" value="ECO:0007669"/>
    <property type="project" value="TreeGrafter"/>
</dbReference>
<protein>
    <submittedName>
        <fullName evidence="3">Glycosyltransferase</fullName>
    </submittedName>
</protein>
<dbReference type="InterPro" id="IPR028098">
    <property type="entry name" value="Glyco_trans_4-like_N"/>
</dbReference>
<dbReference type="PANTHER" id="PTHR45947:SF3">
    <property type="entry name" value="SULFOQUINOVOSYL TRANSFERASE SQD2"/>
    <property type="match status" value="1"/>
</dbReference>
<feature type="domain" description="Glycosyl transferase family 1" evidence="1">
    <location>
        <begin position="184"/>
        <end position="351"/>
    </location>
</feature>
<feature type="domain" description="Glycosyltransferase subfamily 4-like N-terminal" evidence="2">
    <location>
        <begin position="13"/>
        <end position="166"/>
    </location>
</feature>
<evidence type="ECO:0000313" key="3">
    <source>
        <dbReference type="EMBL" id="VAV98327.1"/>
    </source>
</evidence>
<dbReference type="InterPro" id="IPR050194">
    <property type="entry name" value="Glycosyltransferase_grp1"/>
</dbReference>
<proteinExistence type="predicted"/>
<dbReference type="Pfam" id="PF13439">
    <property type="entry name" value="Glyco_transf_4"/>
    <property type="match status" value="1"/>
</dbReference>
<dbReference type="InterPro" id="IPR001296">
    <property type="entry name" value="Glyco_trans_1"/>
</dbReference>
<dbReference type="PANTHER" id="PTHR45947">
    <property type="entry name" value="SULFOQUINOVOSYL TRANSFERASE SQD2"/>
    <property type="match status" value="1"/>
</dbReference>
<sequence length="375" mass="40531">MRIVQIIPRLEAGGAERTTLDVSNAILAAGGSSLVLSRGGPLTHELTQDGGEFLSLAVDRKNPLIIWQNITAIAKATADFEGQILHARSRAPAWSARAAAQKLGLPFVTTYHGTYDSRFLLKRKYNSIMASGDLVIANSKFIARHIEQTHGINANRIRVIARGIDMHGFDPAHIKPARTIGLQQQLELSAKIPVIVMPGRLTRRKGQLIMLDALAQLFKNGRKAQLVLPGNANGRDDYASQINRKIEQLGLQQYVRLPGHIPDMAALYALADLVICASVEPEAFGRVAVEAQAAAKPVIATAHGGALETIEPGISGLLVTPGDATAITEAITEILDMPAETREKCGRNGQARVQKLFSLPAMCRSTLQLYAELLR</sequence>
<evidence type="ECO:0000259" key="2">
    <source>
        <dbReference type="Pfam" id="PF13439"/>
    </source>
</evidence>
<gene>
    <name evidence="3" type="ORF">MNBD_ALPHA06-390</name>
</gene>
<dbReference type="Pfam" id="PF00534">
    <property type="entry name" value="Glycos_transf_1"/>
    <property type="match status" value="1"/>
</dbReference>
<dbReference type="AlphaFoldDB" id="A0A3B0S0T8"/>
<name>A0A3B0S0T8_9ZZZZ</name>
<keyword evidence="3" id="KW-0808">Transferase</keyword>
<dbReference type="CDD" id="cd03819">
    <property type="entry name" value="GT4_WavL-like"/>
    <property type="match status" value="1"/>
</dbReference>
<evidence type="ECO:0000259" key="1">
    <source>
        <dbReference type="Pfam" id="PF00534"/>
    </source>
</evidence>
<dbReference type="SUPFAM" id="SSF53756">
    <property type="entry name" value="UDP-Glycosyltransferase/glycogen phosphorylase"/>
    <property type="match status" value="1"/>
</dbReference>
<dbReference type="Gene3D" id="3.40.50.2000">
    <property type="entry name" value="Glycogen Phosphorylase B"/>
    <property type="match status" value="2"/>
</dbReference>
<dbReference type="EMBL" id="UOEE01000261">
    <property type="protein sequence ID" value="VAV98327.1"/>
    <property type="molecule type" value="Genomic_DNA"/>
</dbReference>
<accession>A0A3B0S0T8</accession>